<dbReference type="InterPro" id="IPR027417">
    <property type="entry name" value="P-loop_NTPase"/>
</dbReference>
<proteinExistence type="inferred from homology"/>
<organism evidence="9 10">
    <name type="scientific">Microbacterium maritypicum</name>
    <name type="common">Microbacterium liquefaciens</name>
    <dbReference type="NCBI Taxonomy" id="33918"/>
    <lineage>
        <taxon>Bacteria</taxon>
        <taxon>Bacillati</taxon>
        <taxon>Actinomycetota</taxon>
        <taxon>Actinomycetes</taxon>
        <taxon>Micrococcales</taxon>
        <taxon>Microbacteriaceae</taxon>
        <taxon>Microbacterium</taxon>
    </lineage>
</organism>
<protein>
    <recommendedName>
        <fullName evidence="5">UDP-N-acetylglucosamine kinase</fullName>
        <ecNumber evidence="2">2.7.1.176</ecNumber>
    </recommendedName>
    <alternativeName>
        <fullName evidence="5">UDP-N-acetylglucosamine kinase</fullName>
    </alternativeName>
</protein>
<feature type="domain" description="Zeta toxin" evidence="8">
    <location>
        <begin position="58"/>
        <end position="108"/>
    </location>
</feature>
<evidence type="ECO:0000256" key="3">
    <source>
        <dbReference type="ARBA" id="ARBA00022741"/>
    </source>
</evidence>
<comment type="similarity">
    <text evidence="1">Belongs to the zeta toxin family.</text>
</comment>
<comment type="caution">
    <text evidence="9">The sequence shown here is derived from an EMBL/GenBank/DDBJ whole genome shotgun (WGS) entry which is preliminary data.</text>
</comment>
<feature type="domain" description="Zeta toxin" evidence="8">
    <location>
        <begin position="141"/>
        <end position="237"/>
    </location>
</feature>
<dbReference type="Gene3D" id="3.40.50.300">
    <property type="entry name" value="P-loop containing nucleotide triphosphate hydrolases"/>
    <property type="match status" value="1"/>
</dbReference>
<feature type="compositionally biased region" description="Basic and acidic residues" evidence="7">
    <location>
        <begin position="325"/>
        <end position="336"/>
    </location>
</feature>
<gene>
    <name evidence="9" type="ORF">MLI01_28560</name>
</gene>
<dbReference type="AlphaFoldDB" id="A0A4Y4B813"/>
<comment type="catalytic activity">
    <reaction evidence="6">
        <text>UDP-N-acetyl-alpha-D-glucosamine + ATP = UDP-N-acetyl-alpha-D-glucosamine 3'-phosphate + ADP + H(+)</text>
        <dbReference type="Rhea" id="RHEA:32671"/>
        <dbReference type="ChEBI" id="CHEBI:15378"/>
        <dbReference type="ChEBI" id="CHEBI:30616"/>
        <dbReference type="ChEBI" id="CHEBI:57705"/>
        <dbReference type="ChEBI" id="CHEBI:64353"/>
        <dbReference type="ChEBI" id="CHEBI:456216"/>
        <dbReference type="EC" id="2.7.1.176"/>
    </reaction>
</comment>
<evidence type="ECO:0000256" key="2">
    <source>
        <dbReference type="ARBA" id="ARBA00011963"/>
    </source>
</evidence>
<sequence>MTPEDATRHIALIRELSRPGGPVTKDAPTASINNPDWRIDGELTPQRRRLFEQLLEDTAARYPDALSEKRALVLAGPPGAGKGSVADRVLGAAKSSFVNVDADEFKAALLRQAIADGSYESWIKPPAVRELEAAGERFFPMEMAALVHEESAELAAAQRVRMMGLGKNLIADTVLGSESSAVELGTQLQRAGYSVHVVDVEVPFEVSEERIVQRWAEAIASAEAGQDPLGGRWVPSAYARPLFDTEHGRARSQDAAALLAQNPAVDRYERHFTSLEEHRAALDSGRRATPTKELDQARLNRGGPLVDAAYTRRATPSAQRLPGSRNDRGRGGAELT</sequence>
<dbReference type="EMBL" id="BJNQ01000024">
    <property type="protein sequence ID" value="GEC76711.1"/>
    <property type="molecule type" value="Genomic_DNA"/>
</dbReference>
<evidence type="ECO:0000313" key="10">
    <source>
        <dbReference type="Proteomes" id="UP000317410"/>
    </source>
</evidence>
<dbReference type="Pfam" id="PF06414">
    <property type="entry name" value="Zeta_toxin"/>
    <property type="match status" value="2"/>
</dbReference>
<feature type="compositionally biased region" description="Basic and acidic residues" evidence="7">
    <location>
        <begin position="279"/>
        <end position="298"/>
    </location>
</feature>
<feature type="region of interest" description="Disordered" evidence="7">
    <location>
        <begin position="18"/>
        <end position="39"/>
    </location>
</feature>
<dbReference type="SUPFAM" id="SSF52540">
    <property type="entry name" value="P-loop containing nucleoside triphosphate hydrolases"/>
    <property type="match status" value="1"/>
</dbReference>
<evidence type="ECO:0000256" key="4">
    <source>
        <dbReference type="ARBA" id="ARBA00022840"/>
    </source>
</evidence>
<keyword evidence="4" id="KW-0067">ATP-binding</keyword>
<evidence type="ECO:0000256" key="7">
    <source>
        <dbReference type="SAM" id="MobiDB-lite"/>
    </source>
</evidence>
<dbReference type="InterPro" id="IPR010488">
    <property type="entry name" value="Zeta_toxin_domain"/>
</dbReference>
<dbReference type="Proteomes" id="UP000317410">
    <property type="component" value="Unassembled WGS sequence"/>
</dbReference>
<feature type="region of interest" description="Disordered" evidence="7">
    <location>
        <begin position="279"/>
        <end position="336"/>
    </location>
</feature>
<evidence type="ECO:0000259" key="8">
    <source>
        <dbReference type="Pfam" id="PF06414"/>
    </source>
</evidence>
<evidence type="ECO:0000313" key="9">
    <source>
        <dbReference type="EMBL" id="GEC76711.1"/>
    </source>
</evidence>
<evidence type="ECO:0000256" key="1">
    <source>
        <dbReference type="ARBA" id="ARBA00009104"/>
    </source>
</evidence>
<accession>A0A4Y4B813</accession>
<name>A0A4Y4B813_MICMQ</name>
<dbReference type="GO" id="GO:0016301">
    <property type="term" value="F:kinase activity"/>
    <property type="evidence" value="ECO:0007669"/>
    <property type="project" value="InterPro"/>
</dbReference>
<reference evidence="9 10" key="1">
    <citation type="submission" date="2019-06" db="EMBL/GenBank/DDBJ databases">
        <title>Whole genome shotgun sequence of Microbacterium liquefaciens NBRC 15037.</title>
        <authorList>
            <person name="Hosoyama A."/>
            <person name="Uohara A."/>
            <person name="Ohji S."/>
            <person name="Ichikawa N."/>
        </authorList>
    </citation>
    <scope>NUCLEOTIDE SEQUENCE [LARGE SCALE GENOMIC DNA]</scope>
    <source>
        <strain evidence="9 10">NBRC 15037</strain>
    </source>
</reference>
<dbReference type="GO" id="GO:0005524">
    <property type="term" value="F:ATP binding"/>
    <property type="evidence" value="ECO:0007669"/>
    <property type="project" value="UniProtKB-KW"/>
</dbReference>
<dbReference type="EC" id="2.7.1.176" evidence="2"/>
<keyword evidence="3" id="KW-0547">Nucleotide-binding</keyword>
<evidence type="ECO:0000256" key="6">
    <source>
        <dbReference type="ARBA" id="ARBA00048178"/>
    </source>
</evidence>
<evidence type="ECO:0000256" key="5">
    <source>
        <dbReference type="ARBA" id="ARBA00032897"/>
    </source>
</evidence>